<sequence>MNVLVTGGGGFLGLYIVEQLVAAGETVRVLCRGEYQRLKELGVETVQGDIRDATTVERACEGIETVYHTAAVSGIWGPWDYFYSINTRGTLNVIASCQSQGVTRLVYTSSPSVVYDGSAHENAPESLPYSEHFLCHYPHTKMLAERAVLQANGENGLATVALRPHLIWGPRDNHLIPRLIQRARSGRLRQVGEGTNLISMSYVENAAAAHLQAAARLFPDSPVGGQAYFINEPEPVLMWEWINQLLVEAGLQPVKKQISTKAANRIGSVLEFVFRVLHLPGEPPMTRFLASQLSSSHYYDVSRARHDFGYEPCVSFEEAMRRMKPELQRLAAH</sequence>
<dbReference type="InterPro" id="IPR050177">
    <property type="entry name" value="Lipid_A_modif_metabolic_enz"/>
</dbReference>
<dbReference type="GO" id="GO:0016616">
    <property type="term" value="F:oxidoreductase activity, acting on the CH-OH group of donors, NAD or NADP as acceptor"/>
    <property type="evidence" value="ECO:0007669"/>
    <property type="project" value="InterPro"/>
</dbReference>
<organism evidence="4 5">
    <name type="scientific">Gimesia maris</name>
    <dbReference type="NCBI Taxonomy" id="122"/>
    <lineage>
        <taxon>Bacteria</taxon>
        <taxon>Pseudomonadati</taxon>
        <taxon>Planctomycetota</taxon>
        <taxon>Planctomycetia</taxon>
        <taxon>Planctomycetales</taxon>
        <taxon>Planctomycetaceae</taxon>
        <taxon>Gimesia</taxon>
    </lineage>
</organism>
<comment type="caution">
    <text evidence="4">The sequence shown here is derived from an EMBL/GenBank/DDBJ whole genome shotgun (WGS) entry which is preliminary data.</text>
</comment>
<dbReference type="SUPFAM" id="SSF51735">
    <property type="entry name" value="NAD(P)-binding Rossmann-fold domains"/>
    <property type="match status" value="1"/>
</dbReference>
<evidence type="ECO:0000259" key="3">
    <source>
        <dbReference type="Pfam" id="PF01073"/>
    </source>
</evidence>
<reference evidence="4 5" key="1">
    <citation type="journal article" date="2018" name="Nat. Biotechnol.">
        <title>A standardized bacterial taxonomy based on genome phylogeny substantially revises the tree of life.</title>
        <authorList>
            <person name="Parks D.H."/>
            <person name="Chuvochina M."/>
            <person name="Waite D.W."/>
            <person name="Rinke C."/>
            <person name="Skarshewski A."/>
            <person name="Chaumeil P.A."/>
            <person name="Hugenholtz P."/>
        </authorList>
    </citation>
    <scope>NUCLEOTIDE SEQUENCE [LARGE SCALE GENOMIC DNA]</scope>
    <source>
        <strain evidence="4">UBA9375</strain>
    </source>
</reference>
<protein>
    <submittedName>
        <fullName evidence="4">3-beta hydroxysteroid dehydrogenase</fullName>
    </submittedName>
</protein>
<dbReference type="Proteomes" id="UP000263642">
    <property type="component" value="Unassembled WGS sequence"/>
</dbReference>
<dbReference type="AlphaFoldDB" id="A0A3D3R3V4"/>
<accession>A0A3D3R3V4</accession>
<comment type="similarity">
    <text evidence="1">Belongs to the 3-beta-HSD family.</text>
</comment>
<proteinExistence type="inferred from homology"/>
<dbReference type="Gene3D" id="3.40.50.720">
    <property type="entry name" value="NAD(P)-binding Rossmann-like Domain"/>
    <property type="match status" value="1"/>
</dbReference>
<dbReference type="PANTHER" id="PTHR43245">
    <property type="entry name" value="BIFUNCTIONAL POLYMYXIN RESISTANCE PROTEIN ARNA"/>
    <property type="match status" value="1"/>
</dbReference>
<dbReference type="InterPro" id="IPR036291">
    <property type="entry name" value="NAD(P)-bd_dom_sf"/>
</dbReference>
<name>A0A3D3R3V4_9PLAN</name>
<evidence type="ECO:0000313" key="5">
    <source>
        <dbReference type="Proteomes" id="UP000263642"/>
    </source>
</evidence>
<evidence type="ECO:0000256" key="2">
    <source>
        <dbReference type="ARBA" id="ARBA00023002"/>
    </source>
</evidence>
<dbReference type="Pfam" id="PF01073">
    <property type="entry name" value="3Beta_HSD"/>
    <property type="match status" value="1"/>
</dbReference>
<evidence type="ECO:0000313" key="4">
    <source>
        <dbReference type="EMBL" id="HCO23513.1"/>
    </source>
</evidence>
<feature type="domain" description="3-beta hydroxysteroid dehydrogenase/isomerase" evidence="3">
    <location>
        <begin position="4"/>
        <end position="253"/>
    </location>
</feature>
<evidence type="ECO:0000256" key="1">
    <source>
        <dbReference type="ARBA" id="ARBA00009219"/>
    </source>
</evidence>
<dbReference type="InterPro" id="IPR002225">
    <property type="entry name" value="3Beta_OHSteriod_DH/Estase"/>
</dbReference>
<dbReference type="PANTHER" id="PTHR43245:SF51">
    <property type="entry name" value="SHORT CHAIN DEHYDROGENASE_REDUCTASE FAMILY 42E, MEMBER 2"/>
    <property type="match status" value="1"/>
</dbReference>
<gene>
    <name evidence="4" type="ORF">DIT97_10810</name>
</gene>
<dbReference type="GO" id="GO:0006694">
    <property type="term" value="P:steroid biosynthetic process"/>
    <property type="evidence" value="ECO:0007669"/>
    <property type="project" value="InterPro"/>
</dbReference>
<keyword evidence="2" id="KW-0560">Oxidoreductase</keyword>
<dbReference type="EMBL" id="DQAY01000059">
    <property type="protein sequence ID" value="HCO23513.1"/>
    <property type="molecule type" value="Genomic_DNA"/>
</dbReference>